<dbReference type="PANTHER" id="PTHR48022:SF40">
    <property type="entry name" value="MAJOR FACILITATOR SUPERFAMILY (MFS) PROFILE DOMAIN-CONTAINING PROTEIN"/>
    <property type="match status" value="1"/>
</dbReference>
<feature type="transmembrane region" description="Helical" evidence="9">
    <location>
        <begin position="169"/>
        <end position="188"/>
    </location>
</feature>
<dbReference type="PANTHER" id="PTHR48022">
    <property type="entry name" value="PLASTIDIC GLUCOSE TRANSPORTER 4"/>
    <property type="match status" value="1"/>
</dbReference>
<evidence type="ECO:0000256" key="4">
    <source>
        <dbReference type="ARBA" id="ARBA00022692"/>
    </source>
</evidence>
<evidence type="ECO:0000313" key="11">
    <source>
        <dbReference type="EMBL" id="KFX50340.1"/>
    </source>
</evidence>
<evidence type="ECO:0000256" key="5">
    <source>
        <dbReference type="ARBA" id="ARBA00022989"/>
    </source>
</evidence>
<evidence type="ECO:0000256" key="9">
    <source>
        <dbReference type="SAM" id="Phobius"/>
    </source>
</evidence>
<dbReference type="Gene3D" id="1.20.1250.20">
    <property type="entry name" value="MFS general substrate transporter like domains"/>
    <property type="match status" value="1"/>
</dbReference>
<feature type="transmembrane region" description="Helical" evidence="9">
    <location>
        <begin position="111"/>
        <end position="129"/>
    </location>
</feature>
<feature type="transmembrane region" description="Helical" evidence="9">
    <location>
        <begin position="21"/>
        <end position="42"/>
    </location>
</feature>
<accession>A0A093VDU0</accession>
<comment type="caution">
    <text evidence="11">The sequence shown here is derived from an EMBL/GenBank/DDBJ whole genome shotgun (WGS) entry which is preliminary data.</text>
</comment>
<evidence type="ECO:0000256" key="3">
    <source>
        <dbReference type="ARBA" id="ARBA00022448"/>
    </source>
</evidence>
<feature type="domain" description="Major facilitator superfamily (MFS) profile" evidence="10">
    <location>
        <begin position="29"/>
        <end position="478"/>
    </location>
</feature>
<dbReference type="GO" id="GO:0016020">
    <property type="term" value="C:membrane"/>
    <property type="evidence" value="ECO:0007669"/>
    <property type="project" value="UniProtKB-SubCell"/>
</dbReference>
<evidence type="ECO:0000256" key="1">
    <source>
        <dbReference type="ARBA" id="ARBA00004141"/>
    </source>
</evidence>
<dbReference type="InterPro" id="IPR005828">
    <property type="entry name" value="MFS_sugar_transport-like"/>
</dbReference>
<dbReference type="InterPro" id="IPR005829">
    <property type="entry name" value="Sugar_transporter_CS"/>
</dbReference>
<feature type="transmembrane region" description="Helical" evidence="9">
    <location>
        <begin position="200"/>
        <end position="222"/>
    </location>
</feature>
<keyword evidence="11" id="KW-0762">Sugar transport</keyword>
<dbReference type="InterPro" id="IPR050360">
    <property type="entry name" value="MFS_Sugar_Transporters"/>
</dbReference>
<gene>
    <name evidence="11" type="ORF">GQ26_0070900</name>
</gene>
<feature type="transmembrane region" description="Helical" evidence="9">
    <location>
        <begin position="383"/>
        <end position="406"/>
    </location>
</feature>
<feature type="transmembrane region" description="Helical" evidence="9">
    <location>
        <begin position="322"/>
        <end position="344"/>
    </location>
</feature>
<evidence type="ECO:0000256" key="7">
    <source>
        <dbReference type="RuleBase" id="RU003346"/>
    </source>
</evidence>
<evidence type="ECO:0000256" key="6">
    <source>
        <dbReference type="ARBA" id="ARBA00023136"/>
    </source>
</evidence>
<name>A0A093VDU0_TALMA</name>
<feature type="transmembrane region" description="Helical" evidence="9">
    <location>
        <begin position="135"/>
        <end position="157"/>
    </location>
</feature>
<comment type="similarity">
    <text evidence="2 7">Belongs to the major facilitator superfamily. Sugar transporter (TC 2.A.1.1) family.</text>
</comment>
<keyword evidence="6 9" id="KW-0472">Membrane</keyword>
<reference evidence="11" key="1">
    <citation type="journal article" date="2014" name="PLoS Genet.">
        <title>Signature Gene Expression Reveals Novel Clues to the Molecular Mechanisms of Dimorphic Transition in Penicillium marneffei.</title>
        <authorList>
            <person name="Yang E."/>
            <person name="Wang G."/>
            <person name="Cai J."/>
            <person name="Woo P.C."/>
            <person name="Lau S.K."/>
            <person name="Yuen K.-Y."/>
            <person name="Chow W.-N."/>
            <person name="Lin X."/>
        </authorList>
    </citation>
    <scope>NUCLEOTIDE SEQUENCE [LARGE SCALE GENOMIC DNA]</scope>
    <source>
        <strain evidence="11">PM1</strain>
    </source>
</reference>
<dbReference type="PROSITE" id="PS00216">
    <property type="entry name" value="SUGAR_TRANSPORT_1"/>
    <property type="match status" value="2"/>
</dbReference>
<dbReference type="PROSITE" id="PS50850">
    <property type="entry name" value="MFS"/>
    <property type="match status" value="1"/>
</dbReference>
<sequence>MMKFSSILERISLPVPVGVPGSAVPAILVGLFVALGGVLFGYDTGNINGILAMKQFRDQFSTGFTDTIDGQENQRDFTAGQKALIVSILSAGTFCGALLAAPVADQIGRRYGLMVSCVIFIAGALLQVISSTIPVFAVGRCVAGLGVGMLSTLVPLYQAETAPKWIRGAICSAFQFAVTFGLFLAAIVNNATKDRTDSGAYRIPLTVQLAWAVILILGMFALPETPRYLIKRNRREDAARSLARLRRLPMDSRYLAEIAEIAEHHERELNLGGSSYLDCFKGSLGKRLLTGCLLQALQQLTGINFIFYYGTSYFASANMGNAFAITMITNSVNMLATIPGLLMIERWGRRPLLLFGGVGMAISQFLVAGLGTGLSQNDATNKASIILICLFIFFYACSWGPVVWVVPGEIFSLKVRAKSMSLSTASNWLINWALAYSVPYMVGSGTGNLNLQAKMFFIWASFCVLASITVWCLVYETKGLSLEQVDEMYTEIDKAWESHHFQAIVALRTSQRRSLNAQAQPWNRHSAKTPSYTVHIEASCSSTMEESERHQSRSSRGTATEQEPSIMLRQFP</sequence>
<feature type="region of interest" description="Disordered" evidence="8">
    <location>
        <begin position="543"/>
        <end position="572"/>
    </location>
</feature>
<dbReference type="CDD" id="cd17356">
    <property type="entry name" value="MFS_HXT"/>
    <property type="match status" value="1"/>
</dbReference>
<dbReference type="PRINTS" id="PR00171">
    <property type="entry name" value="SUGRTRNSPORT"/>
</dbReference>
<feature type="transmembrane region" description="Helical" evidence="9">
    <location>
        <begin position="427"/>
        <end position="443"/>
    </location>
</feature>
<dbReference type="SUPFAM" id="SSF103473">
    <property type="entry name" value="MFS general substrate transporter"/>
    <property type="match status" value="1"/>
</dbReference>
<dbReference type="FunFam" id="1.20.1250.20:FF:000078">
    <property type="entry name" value="MFS maltose transporter, putative"/>
    <property type="match status" value="1"/>
</dbReference>
<dbReference type="InterPro" id="IPR003663">
    <property type="entry name" value="Sugar/inositol_transpt"/>
</dbReference>
<proteinExistence type="inferred from homology"/>
<dbReference type="AlphaFoldDB" id="A0A093VDU0"/>
<comment type="subcellular location">
    <subcellularLocation>
        <location evidence="1">Membrane</location>
        <topology evidence="1">Multi-pass membrane protein</topology>
    </subcellularLocation>
</comment>
<dbReference type="Pfam" id="PF00083">
    <property type="entry name" value="Sugar_tr"/>
    <property type="match status" value="1"/>
</dbReference>
<feature type="transmembrane region" description="Helical" evidence="9">
    <location>
        <begin position="351"/>
        <end position="371"/>
    </location>
</feature>
<dbReference type="EMBL" id="JPOX01000007">
    <property type="protein sequence ID" value="KFX50340.1"/>
    <property type="molecule type" value="Genomic_DNA"/>
</dbReference>
<dbReference type="InterPro" id="IPR020846">
    <property type="entry name" value="MFS_dom"/>
</dbReference>
<protein>
    <submittedName>
        <fullName evidence="11">Putative glucose transporter rco-3</fullName>
    </submittedName>
</protein>
<evidence type="ECO:0000256" key="8">
    <source>
        <dbReference type="SAM" id="MobiDB-lite"/>
    </source>
</evidence>
<evidence type="ECO:0000256" key="2">
    <source>
        <dbReference type="ARBA" id="ARBA00010992"/>
    </source>
</evidence>
<dbReference type="eggNOG" id="KOG0254">
    <property type="taxonomic scope" value="Eukaryota"/>
</dbReference>
<dbReference type="GO" id="GO:0005351">
    <property type="term" value="F:carbohydrate:proton symporter activity"/>
    <property type="evidence" value="ECO:0007669"/>
    <property type="project" value="TreeGrafter"/>
</dbReference>
<keyword evidence="4 9" id="KW-0812">Transmembrane</keyword>
<dbReference type="PROSITE" id="PS00217">
    <property type="entry name" value="SUGAR_TRANSPORT_2"/>
    <property type="match status" value="1"/>
</dbReference>
<keyword evidence="5 9" id="KW-1133">Transmembrane helix</keyword>
<organism evidence="11">
    <name type="scientific">Talaromyces marneffei PM1</name>
    <dbReference type="NCBI Taxonomy" id="1077442"/>
    <lineage>
        <taxon>Eukaryota</taxon>
        <taxon>Fungi</taxon>
        <taxon>Dikarya</taxon>
        <taxon>Ascomycota</taxon>
        <taxon>Pezizomycotina</taxon>
        <taxon>Eurotiomycetes</taxon>
        <taxon>Eurotiomycetidae</taxon>
        <taxon>Eurotiales</taxon>
        <taxon>Trichocomaceae</taxon>
        <taxon>Talaromyces</taxon>
        <taxon>Talaromyces sect. Talaromyces</taxon>
    </lineage>
</organism>
<dbReference type="InterPro" id="IPR036259">
    <property type="entry name" value="MFS_trans_sf"/>
</dbReference>
<dbReference type="NCBIfam" id="TIGR00879">
    <property type="entry name" value="SP"/>
    <property type="match status" value="1"/>
</dbReference>
<feature type="transmembrane region" description="Helical" evidence="9">
    <location>
        <begin position="83"/>
        <end position="104"/>
    </location>
</feature>
<keyword evidence="3 7" id="KW-0813">Transport</keyword>
<dbReference type="HOGENOM" id="CLU_001265_30_1_1"/>
<evidence type="ECO:0000259" key="10">
    <source>
        <dbReference type="PROSITE" id="PS50850"/>
    </source>
</evidence>
<feature type="transmembrane region" description="Helical" evidence="9">
    <location>
        <begin position="455"/>
        <end position="474"/>
    </location>
</feature>